<feature type="region of interest" description="Disordered" evidence="17">
    <location>
        <begin position="333"/>
        <end position="353"/>
    </location>
</feature>
<evidence type="ECO:0000256" key="6">
    <source>
        <dbReference type="ARBA" id="ARBA00022527"/>
    </source>
</evidence>
<evidence type="ECO:0000256" key="10">
    <source>
        <dbReference type="ARBA" id="ARBA00022741"/>
    </source>
</evidence>
<keyword evidence="10 16" id="KW-0547">Nucleotide-binding</keyword>
<feature type="region of interest" description="Disordered" evidence="17">
    <location>
        <begin position="93"/>
        <end position="147"/>
    </location>
</feature>
<comment type="catalytic activity">
    <reaction evidence="14">
        <text>L-threonyl-[protein] + ATP = O-phospho-L-threonyl-[protein] + ADP + H(+)</text>
        <dbReference type="Rhea" id="RHEA:46608"/>
        <dbReference type="Rhea" id="RHEA-COMP:11060"/>
        <dbReference type="Rhea" id="RHEA-COMP:11605"/>
        <dbReference type="ChEBI" id="CHEBI:15378"/>
        <dbReference type="ChEBI" id="CHEBI:30013"/>
        <dbReference type="ChEBI" id="CHEBI:30616"/>
        <dbReference type="ChEBI" id="CHEBI:61977"/>
        <dbReference type="ChEBI" id="CHEBI:456216"/>
        <dbReference type="EC" id="2.7.11.1"/>
    </reaction>
</comment>
<dbReference type="PANTHER" id="PTHR24356">
    <property type="entry name" value="SERINE/THREONINE-PROTEIN KINASE"/>
    <property type="match status" value="1"/>
</dbReference>
<sequence>MFNHRYQYGPSGQTGVPGLHSQGTFSNNGKTFDGSQIPNNTTIPQHIITTKNGTSTYCIDTSDSTNVQNGKHYKEKLSCIREDLKAFEQQSNYPINNHTTYPSPVKNIPFSGYTSRSPSTNQRLSPPSSFTDSTNGPSPNNSNRDSKQKSMINYLTSMGYNKVDAICALNLVKYSSVTAAANLLISIEKNKNNDGIIGNGNGVYSNKVNNNIHTSIINVPSNGKVYSTQQSNNLQQQGPSSTNVPSSTTITTTPTTPLSSTTTTTTTTYPVNSIEENGNFDGYQEYNKRIPLHYQQYQNNYYYNECLEKQVGSGSYGNDMTKQTPQRTGTVISIEQNNGNNNPPTNNGNNNSVSLTNYKASINTNDIRKVQSSRVQGTIQDNMNQKSNYNNIEIKKSDSYKIPGTNNARSINLIKMHQQTSFGNGVTSSNLPKQQSLTMTSSSGNGNRNSPSLMNNIVNNNRGIQSIIVNPDTPPDLGKELDKICKVVTRLPLINSTSLDIPSSVTLDDNNYYNNKNEERRKSNGIFEKNIGKRKVIRSLSPLPESVGVRLKNNAFESNIRYCKAGMFRFFMEQHIEKLIQQYKERNQRAIQLMSEMEQAELPERLKEQLLKFLSQKESKYLRLRRQRMNVGMFDILKHIGVGAFGKVSLVKKKDTGQVYAMKTLVKTEVIQKQQAAHVKAERDILAEANSPWIVRLFFSFQDSCNLYFIMEYVPGGDMMQLLINKGIFNESLARFYVAELTCAIEYVHNLGFIHRDIKPDNILIDKLGHIKLTDFGLCTGLRWTHDKRHYVIAENENGEIPEHMRSDSLTCPVNGNNFKEPVKVLEKRYANKRNQAHSVVGTSNYMAPEVILKIGHTKACDWWSVGVILYEMVLGRPPFMSQTEDPRETQYKIVNWKHYLNLVDHTGKLSRECLNMIKNLCRDQETRLGKNGANEIKKDPWFNGIDFNTLRSRKAEWIPKVDHAEDTSNFDDIKFEDDIFGGDLPPQFVNNPAFYEFTYRHFFDLEGQGPLTGVKNHHPHKRAPLSNIEGMSSMKPINENGNDKGALNVIKEGQKNSSNFTRTTTSFSPGKESPITSNVTIGTENQGKIVNNNITNVLQQQQKMVNGGMLTGNTVNGNRLNGFHLLKHHQKYKLSSAIRTPSMGRKGDRLEGGRNGVIVEDESYESDPSELVV</sequence>
<dbReference type="SUPFAM" id="SSF56112">
    <property type="entry name" value="Protein kinase-like (PK-like)"/>
    <property type="match status" value="1"/>
</dbReference>
<accession>A0A0K0G4B5</accession>
<evidence type="ECO:0000256" key="14">
    <source>
        <dbReference type="ARBA" id="ARBA00047899"/>
    </source>
</evidence>
<evidence type="ECO:0000256" key="5">
    <source>
        <dbReference type="ARBA" id="ARBA00022490"/>
    </source>
</evidence>
<dbReference type="Proteomes" id="UP000035680">
    <property type="component" value="Unassembled WGS sequence"/>
</dbReference>
<dbReference type="PROSITE" id="PS51285">
    <property type="entry name" value="AGC_KINASE_CTER"/>
    <property type="match status" value="1"/>
</dbReference>
<feature type="compositionally biased region" description="Polar residues" evidence="17">
    <location>
        <begin position="112"/>
        <end position="147"/>
    </location>
</feature>
<feature type="compositionally biased region" description="Low complexity" evidence="17">
    <location>
        <begin position="1059"/>
        <end position="1069"/>
    </location>
</feature>
<evidence type="ECO:0000313" key="21">
    <source>
        <dbReference type="WBParaSite" id="SVE_1957500.1"/>
    </source>
</evidence>
<dbReference type="GO" id="GO:0043065">
    <property type="term" value="P:positive regulation of apoptotic process"/>
    <property type="evidence" value="ECO:0007669"/>
    <property type="project" value="TreeGrafter"/>
</dbReference>
<comment type="catalytic activity">
    <reaction evidence="15">
        <text>L-seryl-[protein] + ATP = O-phospho-L-seryl-[protein] + ADP + H(+)</text>
        <dbReference type="Rhea" id="RHEA:17989"/>
        <dbReference type="Rhea" id="RHEA-COMP:9863"/>
        <dbReference type="Rhea" id="RHEA-COMP:11604"/>
        <dbReference type="ChEBI" id="CHEBI:15378"/>
        <dbReference type="ChEBI" id="CHEBI:29999"/>
        <dbReference type="ChEBI" id="CHEBI:30616"/>
        <dbReference type="ChEBI" id="CHEBI:83421"/>
        <dbReference type="ChEBI" id="CHEBI:456216"/>
        <dbReference type="EC" id="2.7.11.1"/>
    </reaction>
</comment>
<evidence type="ECO:0000256" key="8">
    <source>
        <dbReference type="ARBA" id="ARBA00022679"/>
    </source>
</evidence>
<dbReference type="PROSITE" id="PS00108">
    <property type="entry name" value="PROTEIN_KINASE_ST"/>
    <property type="match status" value="1"/>
</dbReference>
<dbReference type="InterPro" id="IPR011009">
    <property type="entry name" value="Kinase-like_dom_sf"/>
</dbReference>
<organism evidence="20 21">
    <name type="scientific">Strongyloides venezuelensis</name>
    <name type="common">Threadworm</name>
    <dbReference type="NCBI Taxonomy" id="75913"/>
    <lineage>
        <taxon>Eukaryota</taxon>
        <taxon>Metazoa</taxon>
        <taxon>Ecdysozoa</taxon>
        <taxon>Nematoda</taxon>
        <taxon>Chromadorea</taxon>
        <taxon>Rhabditida</taxon>
        <taxon>Tylenchina</taxon>
        <taxon>Panagrolaimomorpha</taxon>
        <taxon>Strongyloidoidea</taxon>
        <taxon>Strongyloididae</taxon>
        <taxon>Strongyloides</taxon>
    </lineage>
</organism>
<dbReference type="FunFam" id="3.30.200.20:FF:000391">
    <property type="entry name" value="Large tumor suppressor kinase 1"/>
    <property type="match status" value="1"/>
</dbReference>
<evidence type="ECO:0000256" key="17">
    <source>
        <dbReference type="SAM" id="MobiDB-lite"/>
    </source>
</evidence>
<dbReference type="STRING" id="75913.A0A0K0G4B5"/>
<dbReference type="Gene3D" id="1.10.510.10">
    <property type="entry name" value="Transferase(Phosphotransferase) domain 1"/>
    <property type="match status" value="2"/>
</dbReference>
<dbReference type="PANTHER" id="PTHR24356:SF418">
    <property type="entry name" value="SERINE_THREONINE-PROTEIN KINASE WARTS"/>
    <property type="match status" value="1"/>
</dbReference>
<evidence type="ECO:0000259" key="18">
    <source>
        <dbReference type="PROSITE" id="PS50011"/>
    </source>
</evidence>
<dbReference type="GO" id="GO:0004674">
    <property type="term" value="F:protein serine/threonine kinase activity"/>
    <property type="evidence" value="ECO:0007669"/>
    <property type="project" value="UniProtKB-KW"/>
</dbReference>
<dbReference type="SUPFAM" id="SSF46934">
    <property type="entry name" value="UBA-like"/>
    <property type="match status" value="1"/>
</dbReference>
<feature type="domain" description="AGC-kinase C-terminal" evidence="19">
    <location>
        <begin position="944"/>
        <end position="1010"/>
    </location>
</feature>
<dbReference type="GO" id="GO:0046872">
    <property type="term" value="F:metal ion binding"/>
    <property type="evidence" value="ECO:0007669"/>
    <property type="project" value="UniProtKB-KW"/>
</dbReference>
<reference evidence="21" key="2">
    <citation type="submission" date="2015-08" db="UniProtKB">
        <authorList>
            <consortium name="WormBaseParasite"/>
        </authorList>
    </citation>
    <scope>IDENTIFICATION</scope>
</reference>
<dbReference type="GO" id="GO:0046620">
    <property type="term" value="P:regulation of organ growth"/>
    <property type="evidence" value="ECO:0007669"/>
    <property type="project" value="TreeGrafter"/>
</dbReference>
<evidence type="ECO:0000256" key="3">
    <source>
        <dbReference type="ARBA" id="ARBA00009903"/>
    </source>
</evidence>
<dbReference type="InterPro" id="IPR009060">
    <property type="entry name" value="UBA-like_sf"/>
</dbReference>
<feature type="compositionally biased region" description="Polar residues" evidence="17">
    <location>
        <begin position="93"/>
        <end position="102"/>
    </location>
</feature>
<dbReference type="InterPro" id="IPR000719">
    <property type="entry name" value="Prot_kinase_dom"/>
</dbReference>
<keyword evidence="9" id="KW-0479">Metal-binding</keyword>
<dbReference type="PROSITE" id="PS00107">
    <property type="entry name" value="PROTEIN_KINASE_ATP"/>
    <property type="match status" value="1"/>
</dbReference>
<evidence type="ECO:0000256" key="12">
    <source>
        <dbReference type="ARBA" id="ARBA00022840"/>
    </source>
</evidence>
<dbReference type="GO" id="GO:0009653">
    <property type="term" value="P:anatomical structure morphogenesis"/>
    <property type="evidence" value="ECO:0007669"/>
    <property type="project" value="UniProtKB-ARBA"/>
</dbReference>
<dbReference type="FunFam" id="1.10.510.10:FF:000057">
    <property type="entry name" value="Non-specific serine/threonine protein kinase"/>
    <property type="match status" value="1"/>
</dbReference>
<dbReference type="GO" id="GO:0048731">
    <property type="term" value="P:system development"/>
    <property type="evidence" value="ECO:0007669"/>
    <property type="project" value="UniProtKB-ARBA"/>
</dbReference>
<feature type="compositionally biased region" description="Polar residues" evidence="17">
    <location>
        <begin position="223"/>
        <end position="238"/>
    </location>
</feature>
<evidence type="ECO:0000256" key="16">
    <source>
        <dbReference type="PROSITE-ProRule" id="PRU10141"/>
    </source>
</evidence>
<dbReference type="GO" id="GO:0000082">
    <property type="term" value="P:G1/S transition of mitotic cell cycle"/>
    <property type="evidence" value="ECO:0007669"/>
    <property type="project" value="TreeGrafter"/>
</dbReference>
<evidence type="ECO:0000256" key="7">
    <source>
        <dbReference type="ARBA" id="ARBA00022553"/>
    </source>
</evidence>
<feature type="binding site" evidence="16">
    <location>
        <position position="663"/>
    </location>
    <ligand>
        <name>ATP</name>
        <dbReference type="ChEBI" id="CHEBI:30616"/>
    </ligand>
</feature>
<name>A0A0K0G4B5_STRVS</name>
<dbReference type="CDD" id="cd21774">
    <property type="entry name" value="MobB_LATS"/>
    <property type="match status" value="1"/>
</dbReference>
<keyword evidence="7" id="KW-0597">Phosphoprotein</keyword>
<dbReference type="Pfam" id="PF00069">
    <property type="entry name" value="Pkinase"/>
    <property type="match status" value="2"/>
</dbReference>
<comment type="similarity">
    <text evidence="3">Belongs to the protein kinase superfamily. AGC Ser/Thr protein kinase family.</text>
</comment>
<comment type="subcellular location">
    <subcellularLocation>
        <location evidence="2">Cytoplasm</location>
    </subcellularLocation>
</comment>
<dbReference type="InterPro" id="IPR000961">
    <property type="entry name" value="AGC-kinase_C"/>
</dbReference>
<feature type="compositionally biased region" description="Low complexity" evidence="17">
    <location>
        <begin position="337"/>
        <end position="351"/>
    </location>
</feature>
<keyword evidence="5" id="KW-0963">Cytoplasm</keyword>
<evidence type="ECO:0000256" key="4">
    <source>
        <dbReference type="ARBA" id="ARBA00012513"/>
    </source>
</evidence>
<dbReference type="GO" id="GO:0042308">
    <property type="term" value="P:negative regulation of protein import into nucleus"/>
    <property type="evidence" value="ECO:0007669"/>
    <property type="project" value="UniProtKB-ARBA"/>
</dbReference>
<feature type="compositionally biased region" description="Low complexity" evidence="17">
    <location>
        <begin position="239"/>
        <end position="268"/>
    </location>
</feature>
<dbReference type="FunFam" id="1.10.510.10:FF:000086">
    <property type="entry name" value="Non-specific serine/threonine protein kinase"/>
    <property type="match status" value="1"/>
</dbReference>
<feature type="region of interest" description="Disordered" evidence="17">
    <location>
        <begin position="223"/>
        <end position="273"/>
    </location>
</feature>
<dbReference type="GO" id="GO:0045177">
    <property type="term" value="C:apical part of cell"/>
    <property type="evidence" value="ECO:0007669"/>
    <property type="project" value="UniProtKB-ARBA"/>
</dbReference>
<dbReference type="SMART" id="SM00220">
    <property type="entry name" value="S_TKc"/>
    <property type="match status" value="1"/>
</dbReference>
<dbReference type="GO" id="GO:0005737">
    <property type="term" value="C:cytoplasm"/>
    <property type="evidence" value="ECO:0007669"/>
    <property type="project" value="UniProtKB-SubCell"/>
</dbReference>
<dbReference type="InterPro" id="IPR008271">
    <property type="entry name" value="Ser/Thr_kinase_AS"/>
</dbReference>
<keyword evidence="20" id="KW-1185">Reference proteome</keyword>
<keyword evidence="12 16" id="KW-0067">ATP-binding</keyword>
<dbReference type="Gene3D" id="3.30.200.20">
    <property type="entry name" value="Phosphorylase Kinase, domain 1"/>
    <property type="match status" value="2"/>
</dbReference>
<dbReference type="GO" id="GO:0071944">
    <property type="term" value="C:cell periphery"/>
    <property type="evidence" value="ECO:0007669"/>
    <property type="project" value="UniProtKB-ARBA"/>
</dbReference>
<keyword evidence="6" id="KW-0723">Serine/threonine-protein kinase</keyword>
<evidence type="ECO:0000256" key="9">
    <source>
        <dbReference type="ARBA" id="ARBA00022723"/>
    </source>
</evidence>
<dbReference type="EC" id="2.7.11.1" evidence="4"/>
<proteinExistence type="inferred from homology"/>
<dbReference type="PROSITE" id="PS50011">
    <property type="entry name" value="PROTEIN_KINASE_DOM"/>
    <property type="match status" value="1"/>
</dbReference>
<evidence type="ECO:0000256" key="11">
    <source>
        <dbReference type="ARBA" id="ARBA00022777"/>
    </source>
</evidence>
<dbReference type="InterPro" id="IPR050236">
    <property type="entry name" value="Ser_Thr_kinase_AGC"/>
</dbReference>
<evidence type="ECO:0000256" key="13">
    <source>
        <dbReference type="ARBA" id="ARBA00022842"/>
    </source>
</evidence>
<feature type="domain" description="Protein kinase" evidence="18">
    <location>
        <begin position="634"/>
        <end position="943"/>
    </location>
</feature>
<protein>
    <recommendedName>
        <fullName evidence="4">non-specific serine/threonine protein kinase</fullName>
        <ecNumber evidence="4">2.7.11.1</ecNumber>
    </recommendedName>
</protein>
<dbReference type="GO" id="GO:0005524">
    <property type="term" value="F:ATP binding"/>
    <property type="evidence" value="ECO:0007669"/>
    <property type="project" value="UniProtKB-UniRule"/>
</dbReference>
<dbReference type="WBParaSite" id="SVE_1957500.1">
    <property type="protein sequence ID" value="SVE_1957500.1"/>
    <property type="gene ID" value="SVE_1957500"/>
</dbReference>
<dbReference type="AlphaFoldDB" id="A0A0K0G4B5"/>
<reference evidence="20" key="1">
    <citation type="submission" date="2014-07" db="EMBL/GenBank/DDBJ databases">
        <authorList>
            <person name="Martin A.A"/>
            <person name="De Silva N."/>
        </authorList>
    </citation>
    <scope>NUCLEOTIDE SEQUENCE</scope>
</reference>
<dbReference type="GO" id="GO:0035329">
    <property type="term" value="P:hippo signaling"/>
    <property type="evidence" value="ECO:0007669"/>
    <property type="project" value="TreeGrafter"/>
</dbReference>
<feature type="region of interest" description="Disordered" evidence="17">
    <location>
        <begin position="1059"/>
        <end position="1079"/>
    </location>
</feature>
<keyword evidence="13" id="KW-0460">Magnesium</keyword>
<keyword evidence="11" id="KW-0418">Kinase</keyword>
<comment type="cofactor">
    <cofactor evidence="1">
        <name>Mg(2+)</name>
        <dbReference type="ChEBI" id="CHEBI:18420"/>
    </cofactor>
</comment>
<evidence type="ECO:0000256" key="1">
    <source>
        <dbReference type="ARBA" id="ARBA00001946"/>
    </source>
</evidence>
<evidence type="ECO:0000313" key="20">
    <source>
        <dbReference type="Proteomes" id="UP000035680"/>
    </source>
</evidence>
<evidence type="ECO:0000256" key="2">
    <source>
        <dbReference type="ARBA" id="ARBA00004496"/>
    </source>
</evidence>
<evidence type="ECO:0000259" key="19">
    <source>
        <dbReference type="PROSITE" id="PS51285"/>
    </source>
</evidence>
<keyword evidence="8" id="KW-0808">Transferase</keyword>
<dbReference type="InterPro" id="IPR017441">
    <property type="entry name" value="Protein_kinase_ATP_BS"/>
</dbReference>
<evidence type="ECO:0000256" key="15">
    <source>
        <dbReference type="ARBA" id="ARBA00048679"/>
    </source>
</evidence>